<dbReference type="EMBL" id="KZ821814">
    <property type="protein sequence ID" value="PYH75347.1"/>
    <property type="molecule type" value="Genomic_DNA"/>
</dbReference>
<protein>
    <submittedName>
        <fullName evidence="2">Uncharacterized protein</fullName>
    </submittedName>
</protein>
<evidence type="ECO:0000313" key="2">
    <source>
        <dbReference type="EMBL" id="PYH75347.1"/>
    </source>
</evidence>
<organism evidence="2 3">
    <name type="scientific">Aspergillus uvarum CBS 121591</name>
    <dbReference type="NCBI Taxonomy" id="1448315"/>
    <lineage>
        <taxon>Eukaryota</taxon>
        <taxon>Fungi</taxon>
        <taxon>Dikarya</taxon>
        <taxon>Ascomycota</taxon>
        <taxon>Pezizomycotina</taxon>
        <taxon>Eurotiomycetes</taxon>
        <taxon>Eurotiomycetidae</taxon>
        <taxon>Eurotiales</taxon>
        <taxon>Aspergillaceae</taxon>
        <taxon>Aspergillus</taxon>
        <taxon>Aspergillus subgen. Circumdati</taxon>
    </lineage>
</organism>
<dbReference type="RefSeq" id="XP_025485547.1">
    <property type="nucleotide sequence ID" value="XM_025636990.1"/>
</dbReference>
<keyword evidence="1" id="KW-1133">Transmembrane helix</keyword>
<dbReference type="AlphaFoldDB" id="A0A319BSK7"/>
<gene>
    <name evidence="2" type="ORF">BO82DRAFT_36513</name>
</gene>
<evidence type="ECO:0000313" key="3">
    <source>
        <dbReference type="Proteomes" id="UP000248340"/>
    </source>
</evidence>
<dbReference type="Proteomes" id="UP000248340">
    <property type="component" value="Unassembled WGS sequence"/>
</dbReference>
<proteinExistence type="predicted"/>
<dbReference type="GeneID" id="37139731"/>
<feature type="transmembrane region" description="Helical" evidence="1">
    <location>
        <begin position="39"/>
        <end position="57"/>
    </location>
</feature>
<sequence length="58" mass="6906">MHPAMLTYSAPFRFVLFCFVAFRSVPLRSVAICCVPSRWHPYCFFSMLLQFIELFFFS</sequence>
<evidence type="ECO:0000256" key="1">
    <source>
        <dbReference type="SAM" id="Phobius"/>
    </source>
</evidence>
<name>A0A319BSK7_9EURO</name>
<reference evidence="2 3" key="1">
    <citation type="submission" date="2016-12" db="EMBL/GenBank/DDBJ databases">
        <title>The genomes of Aspergillus section Nigri reveals drivers in fungal speciation.</title>
        <authorList>
            <consortium name="DOE Joint Genome Institute"/>
            <person name="Vesth T.C."/>
            <person name="Nybo J."/>
            <person name="Theobald S."/>
            <person name="Brandl J."/>
            <person name="Frisvad J.C."/>
            <person name="Nielsen K.F."/>
            <person name="Lyhne E.K."/>
            <person name="Kogle M.E."/>
            <person name="Kuo A."/>
            <person name="Riley R."/>
            <person name="Clum A."/>
            <person name="Nolan M."/>
            <person name="Lipzen A."/>
            <person name="Salamov A."/>
            <person name="Henrissat B."/>
            <person name="Wiebenga A."/>
            <person name="De Vries R.P."/>
            <person name="Grigoriev I.V."/>
            <person name="Mortensen U.H."/>
            <person name="Andersen M.R."/>
            <person name="Baker S.E."/>
        </authorList>
    </citation>
    <scope>NUCLEOTIDE SEQUENCE [LARGE SCALE GENOMIC DNA]</scope>
    <source>
        <strain evidence="2 3">CBS 121591</strain>
    </source>
</reference>
<dbReference type="VEuPathDB" id="FungiDB:BO82DRAFT_36513"/>
<keyword evidence="3" id="KW-1185">Reference proteome</keyword>
<keyword evidence="1" id="KW-0472">Membrane</keyword>
<accession>A0A319BSK7</accession>
<keyword evidence="1" id="KW-0812">Transmembrane</keyword>